<dbReference type="InterPro" id="IPR006379">
    <property type="entry name" value="HAD-SF_hydro_IIB"/>
</dbReference>
<dbReference type="EMBL" id="JAMFMA010000005">
    <property type="protein sequence ID" value="MCL6275566.1"/>
    <property type="molecule type" value="Genomic_DNA"/>
</dbReference>
<dbReference type="NCBIfam" id="TIGR01484">
    <property type="entry name" value="HAD-SF-IIB"/>
    <property type="match status" value="1"/>
</dbReference>
<dbReference type="PANTHER" id="PTHR10000">
    <property type="entry name" value="PHOSPHOSERINE PHOSPHATASE"/>
    <property type="match status" value="1"/>
</dbReference>
<name>A0ABT0PWA8_9FLAO</name>
<dbReference type="InterPro" id="IPR000150">
    <property type="entry name" value="Cof"/>
</dbReference>
<comment type="caution">
    <text evidence="1">The sequence shown here is derived from an EMBL/GenBank/DDBJ whole genome shotgun (WGS) entry which is preliminary data.</text>
</comment>
<keyword evidence="2" id="KW-1185">Reference proteome</keyword>
<dbReference type="GO" id="GO:0016787">
    <property type="term" value="F:hydrolase activity"/>
    <property type="evidence" value="ECO:0007669"/>
    <property type="project" value="UniProtKB-KW"/>
</dbReference>
<organism evidence="1 2">
    <name type="scientific">Flagellimonas spongiicola</name>
    <dbReference type="NCBI Taxonomy" id="2942208"/>
    <lineage>
        <taxon>Bacteria</taxon>
        <taxon>Pseudomonadati</taxon>
        <taxon>Bacteroidota</taxon>
        <taxon>Flavobacteriia</taxon>
        <taxon>Flavobacteriales</taxon>
        <taxon>Flavobacteriaceae</taxon>
        <taxon>Flagellimonas</taxon>
    </lineage>
</organism>
<evidence type="ECO:0000313" key="1">
    <source>
        <dbReference type="EMBL" id="MCL6275566.1"/>
    </source>
</evidence>
<gene>
    <name evidence="1" type="ORF">M3P19_16240</name>
</gene>
<dbReference type="InterPro" id="IPR023214">
    <property type="entry name" value="HAD_sf"/>
</dbReference>
<dbReference type="Pfam" id="PF08282">
    <property type="entry name" value="Hydrolase_3"/>
    <property type="match status" value="1"/>
</dbReference>
<dbReference type="SUPFAM" id="SSF56784">
    <property type="entry name" value="HAD-like"/>
    <property type="match status" value="1"/>
</dbReference>
<proteinExistence type="predicted"/>
<protein>
    <submittedName>
        <fullName evidence="1">Cof-type HAD-IIB family hydrolase</fullName>
    </submittedName>
</protein>
<dbReference type="NCBIfam" id="TIGR00099">
    <property type="entry name" value="Cof-subfamily"/>
    <property type="match status" value="1"/>
</dbReference>
<dbReference type="SFLD" id="SFLDG01140">
    <property type="entry name" value="C2.B:_Phosphomannomutase_and_P"/>
    <property type="match status" value="1"/>
</dbReference>
<reference evidence="1 2" key="1">
    <citation type="submission" date="2022-05" db="EMBL/GenBank/DDBJ databases">
        <authorList>
            <person name="Park J.-S."/>
        </authorList>
    </citation>
    <scope>NUCLEOTIDE SEQUENCE [LARGE SCALE GENOMIC DNA]</scope>
    <source>
        <strain evidence="1 2">2012CJ35-5</strain>
    </source>
</reference>
<dbReference type="CDD" id="cd07518">
    <property type="entry name" value="HAD_YbiV-Like"/>
    <property type="match status" value="1"/>
</dbReference>
<dbReference type="PANTHER" id="PTHR10000:SF53">
    <property type="entry name" value="5-AMINO-6-(5-PHOSPHO-D-RIBITYLAMINO)URACIL PHOSPHATASE YBJI-RELATED"/>
    <property type="match status" value="1"/>
</dbReference>
<dbReference type="Proteomes" id="UP001203607">
    <property type="component" value="Unassembled WGS sequence"/>
</dbReference>
<dbReference type="InterPro" id="IPR036412">
    <property type="entry name" value="HAD-like_sf"/>
</dbReference>
<dbReference type="Gene3D" id="3.40.50.1000">
    <property type="entry name" value="HAD superfamily/HAD-like"/>
    <property type="match status" value="1"/>
</dbReference>
<dbReference type="SFLD" id="SFLDG01144">
    <property type="entry name" value="C2.B.4:_PGP_Like"/>
    <property type="match status" value="1"/>
</dbReference>
<dbReference type="SFLD" id="SFLDS00003">
    <property type="entry name" value="Haloacid_Dehalogenase"/>
    <property type="match status" value="1"/>
</dbReference>
<accession>A0ABT0PWA8</accession>
<dbReference type="RefSeq" id="WP_249658755.1">
    <property type="nucleotide sequence ID" value="NZ_JAMFMA010000005.1"/>
</dbReference>
<keyword evidence="1" id="KW-0378">Hydrolase</keyword>
<dbReference type="Gene3D" id="3.30.1240.10">
    <property type="match status" value="1"/>
</dbReference>
<evidence type="ECO:0000313" key="2">
    <source>
        <dbReference type="Proteomes" id="UP001203607"/>
    </source>
</evidence>
<sequence>MDLSKIKMVVSDMDGTLLNSKHEVSPRFFELFQLLQQKNIQFVAASGRQYHSIVDKLNPIKEDILVIAENGALVKDKEKELLVTPIQQELKTQLLQIINSIEGAHAMLCGKYNAYFDERSSTFLGDLKEYYSSYEIHKNLGDVTDEIIKIAVYHNKNAETYIYPALKELEHMLKVKVSGLYWVDLNHSDAHKGYALDKLMKANGVASDEVLVFGDYNNDLEMLELADYSFAMANAHPNVKKIANYETSSNDDFGVERILEKLL</sequence>